<keyword evidence="7" id="KW-0408">Iron</keyword>
<organism evidence="12 13">
    <name type="scientific">Allokutzneria multivorans</name>
    <dbReference type="NCBI Taxonomy" id="1142134"/>
    <lineage>
        <taxon>Bacteria</taxon>
        <taxon>Bacillati</taxon>
        <taxon>Actinomycetota</taxon>
        <taxon>Actinomycetes</taxon>
        <taxon>Pseudonocardiales</taxon>
        <taxon>Pseudonocardiaceae</taxon>
        <taxon>Allokutzneria</taxon>
    </lineage>
</organism>
<evidence type="ECO:0000256" key="2">
    <source>
        <dbReference type="ARBA" id="ARBA00022630"/>
    </source>
</evidence>
<evidence type="ECO:0000313" key="13">
    <source>
        <dbReference type="Proteomes" id="UP001501747"/>
    </source>
</evidence>
<keyword evidence="5" id="KW-0274">FAD</keyword>
<dbReference type="PANTHER" id="PTHR47354">
    <property type="entry name" value="NADH OXIDOREDUCTASE HCR"/>
    <property type="match status" value="1"/>
</dbReference>
<reference evidence="13" key="1">
    <citation type="journal article" date="2019" name="Int. J. Syst. Evol. Microbiol.">
        <title>The Global Catalogue of Microorganisms (GCM) 10K type strain sequencing project: providing services to taxonomists for standard genome sequencing and annotation.</title>
        <authorList>
            <consortium name="The Broad Institute Genomics Platform"/>
            <consortium name="The Broad Institute Genome Sequencing Center for Infectious Disease"/>
            <person name="Wu L."/>
            <person name="Ma J."/>
        </authorList>
    </citation>
    <scope>NUCLEOTIDE SEQUENCE [LARGE SCALE GENOMIC DNA]</scope>
    <source>
        <strain evidence="13">JCM 17342</strain>
    </source>
</reference>
<evidence type="ECO:0000313" key="12">
    <source>
        <dbReference type="EMBL" id="GAA4034394.1"/>
    </source>
</evidence>
<keyword evidence="2" id="KW-0285">Flavoprotein</keyword>
<evidence type="ECO:0008006" key="14">
    <source>
        <dbReference type="Google" id="ProtNLM"/>
    </source>
</evidence>
<evidence type="ECO:0000256" key="3">
    <source>
        <dbReference type="ARBA" id="ARBA00022714"/>
    </source>
</evidence>
<sequence length="560" mass="59495">MRLDGVYRYPVKGFAGQEVPEAALLPGRGVPFDRQLAVAHGGQDVADGGAWTSCHAFVRTGPYRGLPLFGVDFDGTALSMSRPGGTPVAFPLDDLARASLELAEWFPGTTPRLVRAGNGYWDYSDASVSLINTATIAALGHGIDPLSFRANFYLSDLEPWAEFGLVGRRIRIGEAELEVLRPIDRCSTTSVHPTTGEEITNVPALLARDFGHIYCGVYARVVVGGRVAPGDSVVDLGPAPEAARAGTEPYNAPPTAQWPRPARVARRVVESPSVTSLWLTDPLAALRPEPLAGQHIRIHHSGRWRAYTISAVDGDQLRISVKRDGVMSTLLQSAVEELVITGPFGHVVLDSDPSPLLLVSAGIGITQMLPMLRAAGDRPVTLLHAAREESPALWAEARSLLPAARLFRSPNRLDAETVAAAADPSSSVYLCGPVEFMRAMREALVASGVPDSRVRQEVFVSPLASSGERTPPPSPGPFRVLFAGSGVEAQWKAECGTLLELAEQAGVAVPSSCRAGACDTCVQRLSGGSTAYLAEPVLRPAPDRVLLCCSVPTSDVTIDA</sequence>
<proteinExistence type="predicted"/>
<dbReference type="Pfam" id="PF03473">
    <property type="entry name" value="MOSC"/>
    <property type="match status" value="1"/>
</dbReference>
<dbReference type="SUPFAM" id="SSF50800">
    <property type="entry name" value="PK beta-barrel domain-like"/>
    <property type="match status" value="1"/>
</dbReference>
<name>A0ABP7U1D0_9PSEU</name>
<dbReference type="Proteomes" id="UP001501747">
    <property type="component" value="Unassembled WGS sequence"/>
</dbReference>
<dbReference type="InterPro" id="IPR005302">
    <property type="entry name" value="MoCF_Sase_C"/>
</dbReference>
<dbReference type="EMBL" id="BAABAL010000026">
    <property type="protein sequence ID" value="GAA4034394.1"/>
    <property type="molecule type" value="Genomic_DNA"/>
</dbReference>
<feature type="domain" description="FAD-binding FR-type" evidence="11">
    <location>
        <begin position="257"/>
        <end position="350"/>
    </location>
</feature>
<dbReference type="InterPro" id="IPR050415">
    <property type="entry name" value="MRET"/>
</dbReference>
<evidence type="ECO:0000256" key="6">
    <source>
        <dbReference type="ARBA" id="ARBA00023002"/>
    </source>
</evidence>
<dbReference type="InterPro" id="IPR011037">
    <property type="entry name" value="Pyrv_Knase-like_insert_dom_sf"/>
</dbReference>
<dbReference type="CDD" id="cd00207">
    <property type="entry name" value="fer2"/>
    <property type="match status" value="1"/>
</dbReference>
<keyword evidence="13" id="KW-1185">Reference proteome</keyword>
<dbReference type="SUPFAM" id="SSF52343">
    <property type="entry name" value="Ferredoxin reductase-like, C-terminal NADP-linked domain"/>
    <property type="match status" value="1"/>
</dbReference>
<dbReference type="Gene3D" id="2.40.33.20">
    <property type="entry name" value="PK beta-barrel domain-like"/>
    <property type="match status" value="1"/>
</dbReference>
<protein>
    <recommendedName>
        <fullName evidence="14">MOSC domain-containing protein</fullName>
    </recommendedName>
</protein>
<evidence type="ECO:0000256" key="8">
    <source>
        <dbReference type="ARBA" id="ARBA00023014"/>
    </source>
</evidence>
<evidence type="ECO:0000256" key="5">
    <source>
        <dbReference type="ARBA" id="ARBA00022827"/>
    </source>
</evidence>
<evidence type="ECO:0000259" key="9">
    <source>
        <dbReference type="PROSITE" id="PS51085"/>
    </source>
</evidence>
<feature type="domain" description="MOSC" evidence="10">
    <location>
        <begin position="101"/>
        <end position="236"/>
    </location>
</feature>
<dbReference type="Gene3D" id="2.40.30.10">
    <property type="entry name" value="Translation factors"/>
    <property type="match status" value="1"/>
</dbReference>
<evidence type="ECO:0000259" key="10">
    <source>
        <dbReference type="PROSITE" id="PS51340"/>
    </source>
</evidence>
<dbReference type="SUPFAM" id="SSF54292">
    <property type="entry name" value="2Fe-2S ferredoxin-like"/>
    <property type="match status" value="1"/>
</dbReference>
<dbReference type="Gene3D" id="3.40.50.80">
    <property type="entry name" value="Nucleotide-binding domain of ferredoxin-NADP reductase (FNR) module"/>
    <property type="match status" value="1"/>
</dbReference>
<dbReference type="Gene3D" id="3.10.20.30">
    <property type="match status" value="1"/>
</dbReference>
<dbReference type="InterPro" id="IPR036010">
    <property type="entry name" value="2Fe-2S_ferredoxin-like_sf"/>
</dbReference>
<dbReference type="SUPFAM" id="SSF63380">
    <property type="entry name" value="Riboflavin synthase domain-like"/>
    <property type="match status" value="1"/>
</dbReference>
<keyword evidence="6" id="KW-0560">Oxidoreductase</keyword>
<gene>
    <name evidence="12" type="ORF">GCM10022247_69460</name>
</gene>
<evidence type="ECO:0000259" key="11">
    <source>
        <dbReference type="PROSITE" id="PS51384"/>
    </source>
</evidence>
<keyword evidence="8" id="KW-0411">Iron-sulfur</keyword>
<dbReference type="RefSeq" id="WP_344884866.1">
    <property type="nucleotide sequence ID" value="NZ_BAABAL010000026.1"/>
</dbReference>
<keyword evidence="4" id="KW-0479">Metal-binding</keyword>
<evidence type="ECO:0000256" key="4">
    <source>
        <dbReference type="ARBA" id="ARBA00022723"/>
    </source>
</evidence>
<comment type="caution">
    <text evidence="12">The sequence shown here is derived from an EMBL/GenBank/DDBJ whole genome shotgun (WGS) entry which is preliminary data.</text>
</comment>
<feature type="domain" description="2Fe-2S ferredoxin-type" evidence="9">
    <location>
        <begin position="478"/>
        <end position="560"/>
    </location>
</feature>
<evidence type="ECO:0000256" key="7">
    <source>
        <dbReference type="ARBA" id="ARBA00023004"/>
    </source>
</evidence>
<dbReference type="InterPro" id="IPR001041">
    <property type="entry name" value="2Fe-2S_ferredoxin-type"/>
</dbReference>
<dbReference type="PANTHER" id="PTHR47354:SF8">
    <property type="entry name" value="1,2-PHENYLACETYL-COA EPOXIDASE, SUBUNIT E"/>
    <property type="match status" value="1"/>
</dbReference>
<keyword evidence="3" id="KW-0001">2Fe-2S</keyword>
<dbReference type="InterPro" id="IPR012675">
    <property type="entry name" value="Beta-grasp_dom_sf"/>
</dbReference>
<accession>A0ABP7U1D0</accession>
<dbReference type="PROSITE" id="PS51085">
    <property type="entry name" value="2FE2S_FER_2"/>
    <property type="match status" value="1"/>
</dbReference>
<evidence type="ECO:0000256" key="1">
    <source>
        <dbReference type="ARBA" id="ARBA00001974"/>
    </source>
</evidence>
<dbReference type="PROSITE" id="PS51384">
    <property type="entry name" value="FAD_FR"/>
    <property type="match status" value="1"/>
</dbReference>
<comment type="cofactor">
    <cofactor evidence="1">
        <name>FAD</name>
        <dbReference type="ChEBI" id="CHEBI:57692"/>
    </cofactor>
</comment>
<dbReference type="InterPro" id="IPR039261">
    <property type="entry name" value="FNR_nucleotide-bd"/>
</dbReference>
<dbReference type="Pfam" id="PF00111">
    <property type="entry name" value="Fer2"/>
    <property type="match status" value="1"/>
</dbReference>
<dbReference type="PROSITE" id="PS51340">
    <property type="entry name" value="MOSC"/>
    <property type="match status" value="1"/>
</dbReference>
<dbReference type="InterPro" id="IPR017938">
    <property type="entry name" value="Riboflavin_synthase-like_b-brl"/>
</dbReference>
<dbReference type="InterPro" id="IPR017927">
    <property type="entry name" value="FAD-bd_FR_type"/>
</dbReference>